<dbReference type="RefSeq" id="WP_094058560.1">
    <property type="nucleotide sequence ID" value="NZ_CP022530.1"/>
</dbReference>
<name>A0A222FFD4_9GAMM</name>
<dbReference type="EMBL" id="CP022530">
    <property type="protein sequence ID" value="ASP37342.1"/>
    <property type="molecule type" value="Genomic_DNA"/>
</dbReference>
<dbReference type="KEGG" id="bsan:CHH28_00980"/>
<dbReference type="OrthoDB" id="332829at2"/>
<feature type="signal peptide" evidence="1">
    <location>
        <begin position="1"/>
        <end position="26"/>
    </location>
</feature>
<dbReference type="AlphaFoldDB" id="A0A222FFD4"/>
<dbReference type="InterPro" id="IPR010438">
    <property type="entry name" value="Lambda_Bor"/>
</dbReference>
<proteinExistence type="predicted"/>
<protein>
    <submittedName>
        <fullName evidence="2">Bor family protein</fullName>
    </submittedName>
</protein>
<evidence type="ECO:0000313" key="2">
    <source>
        <dbReference type="EMBL" id="ASP37342.1"/>
    </source>
</evidence>
<sequence length="114" mass="13005">MTAVVNQKRYRHYWLALLLCCVTACSSVTVRPYGGEKDTTEPDYKASKSYYLGWLVGEHHVNVTEICQQRRVMQMQAVYSLSDMVQSIFTLLIYTPRTAKVWCEKPYDGGVNGG</sequence>
<evidence type="ECO:0000256" key="1">
    <source>
        <dbReference type="SAM" id="SignalP"/>
    </source>
</evidence>
<gene>
    <name evidence="2" type="ORF">CHH28_00980</name>
</gene>
<dbReference type="Proteomes" id="UP000202440">
    <property type="component" value="Chromosome"/>
</dbReference>
<dbReference type="Pfam" id="PF06291">
    <property type="entry name" value="Lambda_Bor"/>
    <property type="match status" value="1"/>
</dbReference>
<keyword evidence="1" id="KW-0732">Signal</keyword>
<accession>A0A222FFD4</accession>
<feature type="chain" id="PRO_5012036103" evidence="1">
    <location>
        <begin position="27"/>
        <end position="114"/>
    </location>
</feature>
<keyword evidence="3" id="KW-1185">Reference proteome</keyword>
<organism evidence="2 3">
    <name type="scientific">Bacterioplanes sanyensis</name>
    <dbReference type="NCBI Taxonomy" id="1249553"/>
    <lineage>
        <taxon>Bacteria</taxon>
        <taxon>Pseudomonadati</taxon>
        <taxon>Pseudomonadota</taxon>
        <taxon>Gammaproteobacteria</taxon>
        <taxon>Oceanospirillales</taxon>
        <taxon>Oceanospirillaceae</taxon>
        <taxon>Bacterioplanes</taxon>
    </lineage>
</organism>
<reference evidence="2 3" key="1">
    <citation type="submission" date="2017-07" db="EMBL/GenBank/DDBJ databases">
        <title>Annotated genome sequence of Bacterioplanes sanyensis isolated from Red Sea.</title>
        <authorList>
            <person name="Rehman Z.U."/>
        </authorList>
    </citation>
    <scope>NUCLEOTIDE SEQUENCE [LARGE SCALE GENOMIC DNA]</scope>
    <source>
        <strain evidence="2 3">NV9</strain>
    </source>
</reference>
<evidence type="ECO:0000313" key="3">
    <source>
        <dbReference type="Proteomes" id="UP000202440"/>
    </source>
</evidence>